<comment type="similarity">
    <text evidence="3 10 13">Belongs to the IPP transferase family.</text>
</comment>
<reference evidence="14 15" key="1">
    <citation type="submission" date="2021-01" db="EMBL/GenBank/DDBJ databases">
        <title>Genomic Encyclopedia of Type Strains, Phase IV (KMG-IV): sequencing the most valuable type-strain genomes for metagenomic binning, comparative biology and taxonomic classification.</title>
        <authorList>
            <person name="Goeker M."/>
        </authorList>
    </citation>
    <scope>NUCLEOTIDE SEQUENCE [LARGE SCALE GENOMIC DNA]</scope>
    <source>
        <strain evidence="14 15">DSM 24436</strain>
    </source>
</reference>
<dbReference type="Gene3D" id="1.10.20.140">
    <property type="match status" value="1"/>
</dbReference>
<dbReference type="Proteomes" id="UP000767854">
    <property type="component" value="Unassembled WGS sequence"/>
</dbReference>
<dbReference type="HAMAP" id="MF_00185">
    <property type="entry name" value="IPP_trans"/>
    <property type="match status" value="1"/>
</dbReference>
<comment type="function">
    <text evidence="2 10 12">Catalyzes the transfer of a dimethylallyl group onto the adenine at position 37 in tRNAs that read codons beginning with uridine, leading to the formation of N6-(dimethylallyl)adenosine (i(6)A).</text>
</comment>
<comment type="cofactor">
    <cofactor evidence="1 10">
        <name>Mg(2+)</name>
        <dbReference type="ChEBI" id="CHEBI:18420"/>
    </cofactor>
</comment>
<comment type="caution">
    <text evidence="10">Lacks conserved residue(s) required for the propagation of feature annotation.</text>
</comment>
<feature type="site" description="Interaction with substrate tRNA" evidence="10">
    <location>
        <position position="123"/>
    </location>
</feature>
<dbReference type="Gene3D" id="3.40.50.300">
    <property type="entry name" value="P-loop containing nucleotide triphosphate hydrolases"/>
    <property type="match status" value="1"/>
</dbReference>
<evidence type="ECO:0000256" key="5">
    <source>
        <dbReference type="ARBA" id="ARBA00022694"/>
    </source>
</evidence>
<dbReference type="PANTHER" id="PTHR11088">
    <property type="entry name" value="TRNA DIMETHYLALLYLTRANSFERASE"/>
    <property type="match status" value="1"/>
</dbReference>
<sequence length="305" mass="34696">MKKVIMIAGPTAVGKTELSIRLAKRINGEIISADSVQIYKSLTIGSAKPTLSEKCGVPHHMLDFLEPSASFSVSDYAHMARKTIEDILSRGKTPIVVGGTGLYFNALLYDMDFGSAPEDVDYRRHLEHVSNDKGSDYLYQILIEKDPDTANKIHPNNIRRVIRALEVIHITGKTMGDFAKDPVPVSEYDPILFGLTRSRMKLYGRINKRVDLMLEAGLIDEVKNLKKDGIDDSCQSMQGIGYKEVLEYLDDKYDFDTMKSILKQSSRRYAKRQMTWFRRYKEIQWLDLDAYASLDDIIDRILSTL</sequence>
<dbReference type="InterPro" id="IPR018022">
    <property type="entry name" value="IPT"/>
</dbReference>
<evidence type="ECO:0000256" key="13">
    <source>
        <dbReference type="RuleBase" id="RU003785"/>
    </source>
</evidence>
<keyword evidence="4 10" id="KW-0808">Transferase</keyword>
<dbReference type="InterPro" id="IPR027417">
    <property type="entry name" value="P-loop_NTPase"/>
</dbReference>
<keyword evidence="8 10" id="KW-0460">Magnesium</keyword>
<dbReference type="NCBIfam" id="TIGR00174">
    <property type="entry name" value="miaA"/>
    <property type="match status" value="1"/>
</dbReference>
<keyword evidence="7 10" id="KW-0067">ATP-binding</keyword>
<evidence type="ECO:0000256" key="2">
    <source>
        <dbReference type="ARBA" id="ARBA00003213"/>
    </source>
</evidence>
<evidence type="ECO:0000256" key="9">
    <source>
        <dbReference type="ARBA" id="ARBA00049563"/>
    </source>
</evidence>
<comment type="subunit">
    <text evidence="10">Monomer.</text>
</comment>
<keyword evidence="6 10" id="KW-0547">Nucleotide-binding</keyword>
<dbReference type="GO" id="GO:0052381">
    <property type="term" value="F:tRNA dimethylallyltransferase activity"/>
    <property type="evidence" value="ECO:0007669"/>
    <property type="project" value="UniProtKB-EC"/>
</dbReference>
<evidence type="ECO:0000256" key="6">
    <source>
        <dbReference type="ARBA" id="ARBA00022741"/>
    </source>
</evidence>
<evidence type="ECO:0000256" key="4">
    <source>
        <dbReference type="ARBA" id="ARBA00022679"/>
    </source>
</evidence>
<feature type="site" description="Interaction with substrate tRNA" evidence="10">
    <location>
        <position position="100"/>
    </location>
</feature>
<evidence type="ECO:0000256" key="11">
    <source>
        <dbReference type="RuleBase" id="RU003783"/>
    </source>
</evidence>
<dbReference type="EMBL" id="JAFBDT010000022">
    <property type="protein sequence ID" value="MBM7562579.1"/>
    <property type="molecule type" value="Genomic_DNA"/>
</dbReference>
<name>A0ABS2MT46_9FIRM</name>
<evidence type="ECO:0000256" key="1">
    <source>
        <dbReference type="ARBA" id="ARBA00001946"/>
    </source>
</evidence>
<gene>
    <name evidence="10" type="primary">miaA</name>
    <name evidence="14" type="ORF">JOC49_002140</name>
</gene>
<feature type="binding site" evidence="10">
    <location>
        <begin position="9"/>
        <end position="16"/>
    </location>
    <ligand>
        <name>ATP</name>
        <dbReference type="ChEBI" id="CHEBI:30616"/>
    </ligand>
</feature>
<dbReference type="EC" id="2.5.1.75" evidence="10"/>
<organism evidence="14 15">
    <name type="scientific">Fusibacter tunisiensis</name>
    <dbReference type="NCBI Taxonomy" id="1008308"/>
    <lineage>
        <taxon>Bacteria</taxon>
        <taxon>Bacillati</taxon>
        <taxon>Bacillota</taxon>
        <taxon>Clostridia</taxon>
        <taxon>Eubacteriales</taxon>
        <taxon>Eubacteriales Family XII. Incertae Sedis</taxon>
        <taxon>Fusibacter</taxon>
    </lineage>
</organism>
<dbReference type="PANTHER" id="PTHR11088:SF60">
    <property type="entry name" value="TRNA DIMETHYLALLYLTRANSFERASE"/>
    <property type="match status" value="1"/>
</dbReference>
<feature type="region of interest" description="Interaction with substrate tRNA" evidence="10">
    <location>
        <begin position="34"/>
        <end position="37"/>
    </location>
</feature>
<dbReference type="Pfam" id="PF01715">
    <property type="entry name" value="IPPT"/>
    <property type="match status" value="1"/>
</dbReference>
<evidence type="ECO:0000256" key="7">
    <source>
        <dbReference type="ARBA" id="ARBA00022840"/>
    </source>
</evidence>
<keyword evidence="15" id="KW-1185">Reference proteome</keyword>
<evidence type="ECO:0000313" key="14">
    <source>
        <dbReference type="EMBL" id="MBM7562579.1"/>
    </source>
</evidence>
<evidence type="ECO:0000313" key="15">
    <source>
        <dbReference type="Proteomes" id="UP000767854"/>
    </source>
</evidence>
<comment type="catalytic activity">
    <reaction evidence="9 10 11">
        <text>adenosine(37) in tRNA + dimethylallyl diphosphate = N(6)-dimethylallyladenosine(37) in tRNA + diphosphate</text>
        <dbReference type="Rhea" id="RHEA:26482"/>
        <dbReference type="Rhea" id="RHEA-COMP:10162"/>
        <dbReference type="Rhea" id="RHEA-COMP:10375"/>
        <dbReference type="ChEBI" id="CHEBI:33019"/>
        <dbReference type="ChEBI" id="CHEBI:57623"/>
        <dbReference type="ChEBI" id="CHEBI:74411"/>
        <dbReference type="ChEBI" id="CHEBI:74415"/>
        <dbReference type="EC" id="2.5.1.75"/>
    </reaction>
</comment>
<dbReference type="InterPro" id="IPR039657">
    <property type="entry name" value="Dimethylallyltransferase"/>
</dbReference>
<evidence type="ECO:0000256" key="8">
    <source>
        <dbReference type="ARBA" id="ARBA00022842"/>
    </source>
</evidence>
<accession>A0ABS2MT46</accession>
<dbReference type="SUPFAM" id="SSF52540">
    <property type="entry name" value="P-loop containing nucleoside triphosphate hydrolases"/>
    <property type="match status" value="2"/>
</dbReference>
<comment type="caution">
    <text evidence="14">The sequence shown here is derived from an EMBL/GenBank/DDBJ whole genome shotgun (WGS) entry which is preliminary data.</text>
</comment>
<evidence type="ECO:0000256" key="12">
    <source>
        <dbReference type="RuleBase" id="RU003784"/>
    </source>
</evidence>
<evidence type="ECO:0000256" key="3">
    <source>
        <dbReference type="ARBA" id="ARBA00005842"/>
    </source>
</evidence>
<feature type="binding site" evidence="10">
    <location>
        <begin position="11"/>
        <end position="16"/>
    </location>
    <ligand>
        <name>substrate</name>
    </ligand>
</feature>
<dbReference type="RefSeq" id="WP_204665007.1">
    <property type="nucleotide sequence ID" value="NZ_JAFBDT010000022.1"/>
</dbReference>
<keyword evidence="5 10" id="KW-0819">tRNA processing</keyword>
<evidence type="ECO:0000256" key="10">
    <source>
        <dbReference type="HAMAP-Rule" id="MF_00185"/>
    </source>
</evidence>
<protein>
    <recommendedName>
        <fullName evidence="10">tRNA dimethylallyltransferase</fullName>
        <ecNumber evidence="10">2.5.1.75</ecNumber>
    </recommendedName>
    <alternativeName>
        <fullName evidence="10">Dimethylallyl diphosphate:tRNA dimethylallyltransferase</fullName>
        <shortName evidence="10">DMAPP:tRNA dimethylallyltransferase</shortName>
        <shortName evidence="10">DMATase</shortName>
    </alternativeName>
    <alternativeName>
        <fullName evidence="10">Isopentenyl-diphosphate:tRNA isopentenyltransferase</fullName>
        <shortName evidence="10">IPP transferase</shortName>
        <shortName evidence="10">IPPT</shortName>
        <shortName evidence="10">IPTase</shortName>
    </alternativeName>
</protein>
<proteinExistence type="inferred from homology"/>